<feature type="transmembrane region" description="Helical" evidence="1">
    <location>
        <begin position="12"/>
        <end position="29"/>
    </location>
</feature>
<keyword evidence="1" id="KW-1133">Transmembrane helix</keyword>
<evidence type="ECO:0000256" key="1">
    <source>
        <dbReference type="SAM" id="Phobius"/>
    </source>
</evidence>
<keyword evidence="1" id="KW-0812">Transmembrane</keyword>
<evidence type="ECO:0000313" key="3">
    <source>
        <dbReference type="Proteomes" id="UP000032303"/>
    </source>
</evidence>
<dbReference type="PATRIC" id="fig|658445.3.peg.1494"/>
<dbReference type="Proteomes" id="UP000032303">
    <property type="component" value="Chromosome 1"/>
</dbReference>
<name>A0A0C5WTN9_9GAMM</name>
<gene>
    <name evidence="2" type="ORF">H744_1c1377</name>
</gene>
<protein>
    <submittedName>
        <fullName evidence="2">Uncharacterized protein</fullName>
    </submittedName>
</protein>
<sequence length="95" mass="11497">MERVMRIKKKHVFFWGAILVFSQLILWLIDFTVESTSSINRKAITELWYIRPMILVLGLFLMAYSQYPRSRLGKVGRWIYRFILWLIKTKRSAKK</sequence>
<keyword evidence="1" id="KW-0472">Membrane</keyword>
<reference evidence="2 3" key="1">
    <citation type="submission" date="2013-05" db="EMBL/GenBank/DDBJ databases">
        <title>Complete genome sequence of the lipase-producing bacterium Photobacterium gaetbulicola Gung47.</title>
        <authorList>
            <person name="Kim Y.-O."/>
        </authorList>
    </citation>
    <scope>NUCLEOTIDE SEQUENCE [LARGE SCALE GENOMIC DNA]</scope>
    <source>
        <strain evidence="2 3">Gung47</strain>
    </source>
</reference>
<organism evidence="2 3">
    <name type="scientific">Photobacterium gaetbulicola Gung47</name>
    <dbReference type="NCBI Taxonomy" id="658445"/>
    <lineage>
        <taxon>Bacteria</taxon>
        <taxon>Pseudomonadati</taxon>
        <taxon>Pseudomonadota</taxon>
        <taxon>Gammaproteobacteria</taxon>
        <taxon>Vibrionales</taxon>
        <taxon>Vibrionaceae</taxon>
        <taxon>Photobacterium</taxon>
    </lineage>
</organism>
<dbReference type="HOGENOM" id="CLU_2370364_0_0_6"/>
<dbReference type="EMBL" id="CP005973">
    <property type="protein sequence ID" value="AJR06400.1"/>
    <property type="molecule type" value="Genomic_DNA"/>
</dbReference>
<evidence type="ECO:0000313" key="2">
    <source>
        <dbReference type="EMBL" id="AJR06400.1"/>
    </source>
</evidence>
<feature type="transmembrane region" description="Helical" evidence="1">
    <location>
        <begin position="49"/>
        <end position="67"/>
    </location>
</feature>
<dbReference type="AlphaFoldDB" id="A0A0C5WTN9"/>
<dbReference type="KEGG" id="pgb:H744_1c1377"/>
<keyword evidence="3" id="KW-1185">Reference proteome</keyword>
<accession>A0A0C5WTN9</accession>
<proteinExistence type="predicted"/>